<name>A0AAN6ZUT4_9PEZI</name>
<comment type="caution">
    <text evidence="2">The sequence shown here is derived from an EMBL/GenBank/DDBJ whole genome shotgun (WGS) entry which is preliminary data.</text>
</comment>
<dbReference type="Pfam" id="PF02458">
    <property type="entry name" value="Transferase"/>
    <property type="match status" value="1"/>
</dbReference>
<dbReference type="Proteomes" id="UP001302745">
    <property type="component" value="Unassembled WGS sequence"/>
</dbReference>
<dbReference type="InterPro" id="IPR050317">
    <property type="entry name" value="Plant_Fungal_Acyltransferase"/>
</dbReference>
<dbReference type="Gene3D" id="3.30.559.10">
    <property type="entry name" value="Chloramphenicol acetyltransferase-like domain"/>
    <property type="match status" value="2"/>
</dbReference>
<dbReference type="PANTHER" id="PTHR31642:SF310">
    <property type="entry name" value="FATTY ALCOHOL:CAFFEOYL-COA ACYLTRANSFERASE"/>
    <property type="match status" value="1"/>
</dbReference>
<sequence length="505" mass="54316">MDHNMNKAVWVAGLSETMPLTPLDYTAPQNYIMRSFGFPFPSNLETERLAAVTYLKARLARAFSLLPFLAGQIIHAREGELPRLVYPGEGYPSNLDSFPDEVFDHQVLESALFPWTFEQLSALGVPAASMTKHLLWLLPKTDLAPGDTCHPVTLRVTFIDGGLILGFSLHHGVMDGTGTVDFLNYFASDTLDGLDNLQHRKTNLRNFADNIASTTPIDVHSLAGYDFTTTPPPTPLPPAAAIAKILSISSQRATALHAATLAQIRATHGPQAFVSQTDTLCALVWVHVTRARLHAGHIRPHDTTRFTTAVDIRRRCCKGLFPDHGYIGNLFVRVLASATVNDLVGGGDLATLASTAQIAGAAWLIREAIRGLLDDEDDDDSTLRSHLAVAARAARGGEEVGLTCAGVDAAVRRAIARHSTGLDASVGVGLGADVVWDIPGVPGGGKASWVRRAYVANDGAMNVLPRRGGTKGGENWEVWLALREEDMTTLEGQGELGGYLCRPPA</sequence>
<keyword evidence="3" id="KW-1185">Reference proteome</keyword>
<keyword evidence="1 2" id="KW-0808">Transferase</keyword>
<protein>
    <submittedName>
        <fullName evidence="2">Transferase family-domain-containing protein</fullName>
    </submittedName>
</protein>
<evidence type="ECO:0000313" key="2">
    <source>
        <dbReference type="EMBL" id="KAK4149691.1"/>
    </source>
</evidence>
<dbReference type="PANTHER" id="PTHR31642">
    <property type="entry name" value="TRICHOTHECENE 3-O-ACETYLTRANSFERASE"/>
    <property type="match status" value="1"/>
</dbReference>
<accession>A0AAN6ZUT4</accession>
<dbReference type="AlphaFoldDB" id="A0AAN6ZUT4"/>
<dbReference type="GO" id="GO:0016747">
    <property type="term" value="F:acyltransferase activity, transferring groups other than amino-acyl groups"/>
    <property type="evidence" value="ECO:0007669"/>
    <property type="project" value="TreeGrafter"/>
</dbReference>
<dbReference type="InterPro" id="IPR023213">
    <property type="entry name" value="CAT-like_dom_sf"/>
</dbReference>
<evidence type="ECO:0000256" key="1">
    <source>
        <dbReference type="ARBA" id="ARBA00022679"/>
    </source>
</evidence>
<gene>
    <name evidence="2" type="ORF">C8A00DRAFT_37714</name>
</gene>
<proteinExistence type="predicted"/>
<reference evidence="2" key="2">
    <citation type="submission" date="2023-05" db="EMBL/GenBank/DDBJ databases">
        <authorList>
            <consortium name="Lawrence Berkeley National Laboratory"/>
            <person name="Steindorff A."/>
            <person name="Hensen N."/>
            <person name="Bonometti L."/>
            <person name="Westerberg I."/>
            <person name="Brannstrom I.O."/>
            <person name="Guillou S."/>
            <person name="Cros-Aarteil S."/>
            <person name="Calhoun S."/>
            <person name="Haridas S."/>
            <person name="Kuo A."/>
            <person name="Mondo S."/>
            <person name="Pangilinan J."/>
            <person name="Riley R."/>
            <person name="Labutti K."/>
            <person name="Andreopoulos B."/>
            <person name="Lipzen A."/>
            <person name="Chen C."/>
            <person name="Yanf M."/>
            <person name="Daum C."/>
            <person name="Ng V."/>
            <person name="Clum A."/>
            <person name="Ohm R."/>
            <person name="Martin F."/>
            <person name="Silar P."/>
            <person name="Natvig D."/>
            <person name="Lalanne C."/>
            <person name="Gautier V."/>
            <person name="Ament-Velasquez S.L."/>
            <person name="Kruys A."/>
            <person name="Hutchinson M.I."/>
            <person name="Powell A.J."/>
            <person name="Barry K."/>
            <person name="Miller A.N."/>
            <person name="Grigoriev I.V."/>
            <person name="Debuchy R."/>
            <person name="Gladieux P."/>
            <person name="Thoren M.H."/>
            <person name="Johannesson H."/>
        </authorList>
    </citation>
    <scope>NUCLEOTIDE SEQUENCE</scope>
    <source>
        <strain evidence="2">CBS 538.74</strain>
    </source>
</reference>
<evidence type="ECO:0000313" key="3">
    <source>
        <dbReference type="Proteomes" id="UP001302745"/>
    </source>
</evidence>
<reference evidence="2" key="1">
    <citation type="journal article" date="2023" name="Mol. Phylogenet. Evol.">
        <title>Genome-scale phylogeny and comparative genomics of the fungal order Sordariales.</title>
        <authorList>
            <person name="Hensen N."/>
            <person name="Bonometti L."/>
            <person name="Westerberg I."/>
            <person name="Brannstrom I.O."/>
            <person name="Guillou S."/>
            <person name="Cros-Aarteil S."/>
            <person name="Calhoun S."/>
            <person name="Haridas S."/>
            <person name="Kuo A."/>
            <person name="Mondo S."/>
            <person name="Pangilinan J."/>
            <person name="Riley R."/>
            <person name="LaButti K."/>
            <person name="Andreopoulos B."/>
            <person name="Lipzen A."/>
            <person name="Chen C."/>
            <person name="Yan M."/>
            <person name="Daum C."/>
            <person name="Ng V."/>
            <person name="Clum A."/>
            <person name="Steindorff A."/>
            <person name="Ohm R.A."/>
            <person name="Martin F."/>
            <person name="Silar P."/>
            <person name="Natvig D.O."/>
            <person name="Lalanne C."/>
            <person name="Gautier V."/>
            <person name="Ament-Velasquez S.L."/>
            <person name="Kruys A."/>
            <person name="Hutchinson M.I."/>
            <person name="Powell A.J."/>
            <person name="Barry K."/>
            <person name="Miller A.N."/>
            <person name="Grigoriev I.V."/>
            <person name="Debuchy R."/>
            <person name="Gladieux P."/>
            <person name="Hiltunen Thoren M."/>
            <person name="Johannesson H."/>
        </authorList>
    </citation>
    <scope>NUCLEOTIDE SEQUENCE</scope>
    <source>
        <strain evidence="2">CBS 538.74</strain>
    </source>
</reference>
<dbReference type="EMBL" id="MU857134">
    <property type="protein sequence ID" value="KAK4149691.1"/>
    <property type="molecule type" value="Genomic_DNA"/>
</dbReference>
<organism evidence="2 3">
    <name type="scientific">Chaetomidium leptoderma</name>
    <dbReference type="NCBI Taxonomy" id="669021"/>
    <lineage>
        <taxon>Eukaryota</taxon>
        <taxon>Fungi</taxon>
        <taxon>Dikarya</taxon>
        <taxon>Ascomycota</taxon>
        <taxon>Pezizomycotina</taxon>
        <taxon>Sordariomycetes</taxon>
        <taxon>Sordariomycetidae</taxon>
        <taxon>Sordariales</taxon>
        <taxon>Chaetomiaceae</taxon>
        <taxon>Chaetomidium</taxon>
    </lineage>
</organism>